<dbReference type="CDD" id="cd00303">
    <property type="entry name" value="retropepsin_like"/>
    <property type="match status" value="1"/>
</dbReference>
<gene>
    <name evidence="4" type="ORF">Tci_017237</name>
</gene>
<dbReference type="InterPro" id="IPR053134">
    <property type="entry name" value="RNA-dir_DNA_polymerase"/>
</dbReference>
<dbReference type="InterPro" id="IPR021109">
    <property type="entry name" value="Peptidase_aspartic_dom_sf"/>
</dbReference>
<dbReference type="GO" id="GO:0016787">
    <property type="term" value="F:hydrolase activity"/>
    <property type="evidence" value="ECO:0007669"/>
    <property type="project" value="UniProtKB-KW"/>
</dbReference>
<dbReference type="InterPro" id="IPR043128">
    <property type="entry name" value="Rev_trsase/Diguanyl_cyclase"/>
</dbReference>
<organism evidence="4">
    <name type="scientific">Tanacetum cinerariifolium</name>
    <name type="common">Dalmatian daisy</name>
    <name type="synonym">Chrysanthemum cinerariifolium</name>
    <dbReference type="NCBI Taxonomy" id="118510"/>
    <lineage>
        <taxon>Eukaryota</taxon>
        <taxon>Viridiplantae</taxon>
        <taxon>Streptophyta</taxon>
        <taxon>Embryophyta</taxon>
        <taxon>Tracheophyta</taxon>
        <taxon>Spermatophyta</taxon>
        <taxon>Magnoliopsida</taxon>
        <taxon>eudicotyledons</taxon>
        <taxon>Gunneridae</taxon>
        <taxon>Pentapetalae</taxon>
        <taxon>asterids</taxon>
        <taxon>campanulids</taxon>
        <taxon>Asterales</taxon>
        <taxon>Asteraceae</taxon>
        <taxon>Asteroideae</taxon>
        <taxon>Anthemideae</taxon>
        <taxon>Anthemidinae</taxon>
        <taxon>Tanacetum</taxon>
    </lineage>
</organism>
<feature type="region of interest" description="Disordered" evidence="1">
    <location>
        <begin position="87"/>
        <end position="113"/>
    </location>
</feature>
<feature type="compositionally biased region" description="Low complexity" evidence="1">
    <location>
        <begin position="157"/>
        <end position="174"/>
    </location>
</feature>
<reference evidence="4" key="1">
    <citation type="journal article" date="2019" name="Sci. Rep.">
        <title>Draft genome of Tanacetum cinerariifolium, the natural source of mosquito coil.</title>
        <authorList>
            <person name="Yamashiro T."/>
            <person name="Shiraishi A."/>
            <person name="Satake H."/>
            <person name="Nakayama K."/>
        </authorList>
    </citation>
    <scope>NUCLEOTIDE SEQUENCE</scope>
</reference>
<dbReference type="Gene3D" id="3.10.10.10">
    <property type="entry name" value="HIV Type 1 Reverse Transcriptase, subunit A, domain 1"/>
    <property type="match status" value="2"/>
</dbReference>
<feature type="region of interest" description="Disordered" evidence="1">
    <location>
        <begin position="154"/>
        <end position="175"/>
    </location>
</feature>
<dbReference type="Pfam" id="PF08284">
    <property type="entry name" value="RVP_2"/>
    <property type="match status" value="1"/>
</dbReference>
<proteinExistence type="predicted"/>
<feature type="compositionally biased region" description="Low complexity" evidence="1">
    <location>
        <begin position="351"/>
        <end position="360"/>
    </location>
</feature>
<dbReference type="EMBL" id="BKCJ010001961">
    <property type="protein sequence ID" value="GEU45259.1"/>
    <property type="molecule type" value="Genomic_DNA"/>
</dbReference>
<accession>A0A6L2K8G5</accession>
<evidence type="ECO:0000259" key="2">
    <source>
        <dbReference type="Pfam" id="PF00078"/>
    </source>
</evidence>
<name>A0A6L2K8G5_TANCI</name>
<evidence type="ECO:0000259" key="3">
    <source>
        <dbReference type="Pfam" id="PF17921"/>
    </source>
</evidence>
<protein>
    <submittedName>
        <fullName evidence="4">Uncharacterized protein</fullName>
    </submittedName>
</protein>
<dbReference type="InterPro" id="IPR000477">
    <property type="entry name" value="RT_dom"/>
</dbReference>
<dbReference type="Pfam" id="PF00078">
    <property type="entry name" value="RVT_1"/>
    <property type="match status" value="1"/>
</dbReference>
<dbReference type="Pfam" id="PF17921">
    <property type="entry name" value="Integrase_H2C2"/>
    <property type="match status" value="1"/>
</dbReference>
<dbReference type="Gene3D" id="3.30.70.270">
    <property type="match status" value="1"/>
</dbReference>
<dbReference type="SUPFAM" id="SSF56672">
    <property type="entry name" value="DNA/RNA polymerases"/>
    <property type="match status" value="1"/>
</dbReference>
<feature type="compositionally biased region" description="Low complexity" evidence="1">
    <location>
        <begin position="87"/>
        <end position="109"/>
    </location>
</feature>
<feature type="domain" description="Reverse transcriptase" evidence="2">
    <location>
        <begin position="707"/>
        <end position="776"/>
    </location>
</feature>
<dbReference type="GO" id="GO:0003964">
    <property type="term" value="F:RNA-directed DNA polymerase activity"/>
    <property type="evidence" value="ECO:0007669"/>
    <property type="project" value="UniProtKB-KW"/>
</dbReference>
<feature type="compositionally biased region" description="Gly residues" evidence="1">
    <location>
        <begin position="326"/>
        <end position="337"/>
    </location>
</feature>
<dbReference type="InterPro" id="IPR043502">
    <property type="entry name" value="DNA/RNA_pol_sf"/>
</dbReference>
<feature type="domain" description="Integrase zinc-binding" evidence="3">
    <location>
        <begin position="863"/>
        <end position="905"/>
    </location>
</feature>
<dbReference type="GO" id="GO:0004519">
    <property type="term" value="F:endonuclease activity"/>
    <property type="evidence" value="ECO:0007669"/>
    <property type="project" value="UniProtKB-KW"/>
</dbReference>
<dbReference type="Gene3D" id="1.10.340.70">
    <property type="match status" value="1"/>
</dbReference>
<dbReference type="CDD" id="cd01647">
    <property type="entry name" value="RT_LTR"/>
    <property type="match status" value="1"/>
</dbReference>
<comment type="caution">
    <text evidence="4">The sequence shown here is derived from an EMBL/GenBank/DDBJ whole genome shotgun (WGS) entry which is preliminary data.</text>
</comment>
<dbReference type="SUPFAM" id="SSF50630">
    <property type="entry name" value="Acid proteases"/>
    <property type="match status" value="1"/>
</dbReference>
<sequence length="1098" mass="124605">MPKRYVSPIPHDVMLAKWRIRVASRLSSPTTSTLEILTAPILPAPSVIIAPSTNIISHVDAPPGIRRRRAILIRPGQDIPIGRLYHTHPGGPYHSSSGHPISGHSLSGHTPPDITVADLSAPPRFVYPPLAKTPQCSEAYHRWRSAPSSTMYLPMTSESSAGNSSSDSSVGPSSKRCRSCATIVTSSIYALRALVPSRIDLLLPRKRFRDSISPEGSVEEDIDTDVLADIETDATTVEVAVDRDVVAGVDAGIDMKVDVRVEDEVESSDRGIMEVGVDVVAEIDILGDFRLIVEPVALVAYEANHAAELVIESQSQNGDDDDDNGNVGGNGNENGGGNRDENDGGNGNENGGANRNGNPNRNDRGVIHVVDECTYHDFVMCQLLNFKGTEAVVGLTRWFEKMKTVFHISNYLERYQVKKWNPSCNLTMKNNDLAAYTQRFQELTRMCTKMVPGEEDQVEKSIKGLPDNIQGNRVLVVNQRVPTCFECGRQGYYRSTFLLNNHYASMLFDSGANKSFVSSTLSALLDVTPSTLNVSYVVELANGRISETNTVLRGCSLGLLGHPFNIDQMPVELGSFDVIIDMDWLANHHAIIVCDEKIVRIPYGDKVLIVQVTKKETKNKSEDKRLEDVPIVQDFLEVFPEYLPGLPPIRQVKLQINLVLGAAHVARAPYRLASSELQELSTQLQELSNKGFIRQSSSPWEPRVWEEDIPKTAFRTRYNHYKFQVMSFGLTNAPAIFMDLMNRLCKPYLDKFVIVFTNDILIYSKNKNEHEEYLSTKCVVFTDHKTLQHILDQKELNMRQCRWLELLSDYDYEIRYHPGKANVAKKEENYETKDLCGMIKKLKLHADETLCLRNRSWIPCYGDLRALIMHESHKLKYLIHPGSDKMYQDLKKQYWWPNIKAEIATCLIRFIFLIVRNGWKFEYWKVGLSEKCSFEEPLVIPLDEIQINDKLNFIEESVEIIDREVKRLKKSRIPIVKVCWNSRRGPEFTWEREEQIKKKMSEYVGCNKEDDSTRIDLSVVFVVWISSERVRSRLELFVIIIHFVEYLAHCLLKRSFFVSYVMYIMTSCPRTRVFIHALFKDVTDSIGNSLHTTLPIYG</sequence>
<dbReference type="InterPro" id="IPR041588">
    <property type="entry name" value="Integrase_H2C2"/>
</dbReference>
<dbReference type="PANTHER" id="PTHR24559">
    <property type="entry name" value="TRANSPOSON TY3-I GAG-POL POLYPROTEIN"/>
    <property type="match status" value="1"/>
</dbReference>
<dbReference type="AlphaFoldDB" id="A0A6L2K8G5"/>
<dbReference type="Gene3D" id="2.40.70.10">
    <property type="entry name" value="Acid Proteases"/>
    <property type="match status" value="1"/>
</dbReference>
<evidence type="ECO:0000256" key="1">
    <source>
        <dbReference type="SAM" id="MobiDB-lite"/>
    </source>
</evidence>
<feature type="region of interest" description="Disordered" evidence="1">
    <location>
        <begin position="314"/>
        <end position="363"/>
    </location>
</feature>
<evidence type="ECO:0000313" key="4">
    <source>
        <dbReference type="EMBL" id="GEU45259.1"/>
    </source>
</evidence>
<dbReference type="PANTHER" id="PTHR24559:SF427">
    <property type="entry name" value="RNA-DIRECTED DNA POLYMERASE"/>
    <property type="match status" value="1"/>
</dbReference>